<evidence type="ECO:0000313" key="6">
    <source>
        <dbReference type="Proteomes" id="UP001224775"/>
    </source>
</evidence>
<protein>
    <submittedName>
        <fullName evidence="5">Lin-54 family protein</fullName>
    </submittedName>
</protein>
<dbReference type="InterPro" id="IPR033467">
    <property type="entry name" value="Tesmin/TSO1-like_CXC"/>
</dbReference>
<organism evidence="5 6">
    <name type="scientific">Skeletonema marinoi</name>
    <dbReference type="NCBI Taxonomy" id="267567"/>
    <lineage>
        <taxon>Eukaryota</taxon>
        <taxon>Sar</taxon>
        <taxon>Stramenopiles</taxon>
        <taxon>Ochrophyta</taxon>
        <taxon>Bacillariophyta</taxon>
        <taxon>Coscinodiscophyceae</taxon>
        <taxon>Thalassiosirophycidae</taxon>
        <taxon>Thalassiosirales</taxon>
        <taxon>Skeletonemataceae</taxon>
        <taxon>Skeletonema</taxon>
        <taxon>Skeletonema marinoi-dohrnii complex</taxon>
    </lineage>
</organism>
<dbReference type="AlphaFoldDB" id="A0AAD9D4L4"/>
<keyword evidence="6" id="KW-1185">Reference proteome</keyword>
<dbReference type="GO" id="GO:0005634">
    <property type="term" value="C:nucleus"/>
    <property type="evidence" value="ECO:0007669"/>
    <property type="project" value="UniProtKB-SubCell"/>
</dbReference>
<proteinExistence type="inferred from homology"/>
<dbReference type="PROSITE" id="PS51634">
    <property type="entry name" value="CRC"/>
    <property type="match status" value="1"/>
</dbReference>
<dbReference type="InterPro" id="IPR028307">
    <property type="entry name" value="Lin-54_fam"/>
</dbReference>
<accession>A0AAD9D4L4</accession>
<comment type="caution">
    <text evidence="5">The sequence shown here is derived from an EMBL/GenBank/DDBJ whole genome shotgun (WGS) entry which is preliminary data.</text>
</comment>
<feature type="domain" description="CRC" evidence="4">
    <location>
        <begin position="17"/>
        <end position="120"/>
    </location>
</feature>
<dbReference type="InterPro" id="IPR005172">
    <property type="entry name" value="CRC"/>
</dbReference>
<name>A0AAD9D4L4_9STRA</name>
<evidence type="ECO:0000313" key="5">
    <source>
        <dbReference type="EMBL" id="KAK1733542.1"/>
    </source>
</evidence>
<dbReference type="PANTHER" id="PTHR12446">
    <property type="entry name" value="TESMIN/TSO1-RELATED"/>
    <property type="match status" value="1"/>
</dbReference>
<evidence type="ECO:0000256" key="3">
    <source>
        <dbReference type="ARBA" id="ARBA00023242"/>
    </source>
</evidence>
<gene>
    <name evidence="5" type="ORF">QTG54_015715</name>
</gene>
<keyword evidence="3" id="KW-0539">Nucleus</keyword>
<dbReference type="GO" id="GO:0006355">
    <property type="term" value="P:regulation of DNA-templated transcription"/>
    <property type="evidence" value="ECO:0007669"/>
    <property type="project" value="TreeGrafter"/>
</dbReference>
<sequence length="128" mass="13980">MTPPVYHNLGNISEKNDDPLCHCKKSRCLKLYCDCFSAEKYCVGCNCTDCQNASEFEAIRSKTIAVLKARNPLAFKSRITHTTGCRCRKSACLKKYCECFGGGIVCGANCKCEGCNNFVGSMALSHAA</sequence>
<evidence type="ECO:0000256" key="2">
    <source>
        <dbReference type="ARBA" id="ARBA00007267"/>
    </source>
</evidence>
<dbReference type="SMART" id="SM01114">
    <property type="entry name" value="CXC"/>
    <property type="match status" value="2"/>
</dbReference>
<comment type="subcellular location">
    <subcellularLocation>
        <location evidence="1">Nucleus</location>
    </subcellularLocation>
</comment>
<dbReference type="PANTHER" id="PTHR12446:SF34">
    <property type="entry name" value="PROTEIN LIN-54 HOMOLOG"/>
    <property type="match status" value="1"/>
</dbReference>
<dbReference type="Pfam" id="PF03638">
    <property type="entry name" value="TCR"/>
    <property type="match status" value="2"/>
</dbReference>
<dbReference type="EMBL" id="JATAAI010000047">
    <property type="protein sequence ID" value="KAK1733542.1"/>
    <property type="molecule type" value="Genomic_DNA"/>
</dbReference>
<dbReference type="Proteomes" id="UP001224775">
    <property type="component" value="Unassembled WGS sequence"/>
</dbReference>
<reference evidence="5" key="1">
    <citation type="submission" date="2023-06" db="EMBL/GenBank/DDBJ databases">
        <title>Survivors Of The Sea: Transcriptome response of Skeletonema marinoi to long-term dormancy.</title>
        <authorList>
            <person name="Pinder M.I.M."/>
            <person name="Kourtchenko O."/>
            <person name="Robertson E.K."/>
            <person name="Larsson T."/>
            <person name="Maumus F."/>
            <person name="Osuna-Cruz C.M."/>
            <person name="Vancaester E."/>
            <person name="Stenow R."/>
            <person name="Vandepoele K."/>
            <person name="Ploug H."/>
            <person name="Bruchert V."/>
            <person name="Godhe A."/>
            <person name="Topel M."/>
        </authorList>
    </citation>
    <scope>NUCLEOTIDE SEQUENCE</scope>
    <source>
        <strain evidence="5">R05AC</strain>
    </source>
</reference>
<evidence type="ECO:0000259" key="4">
    <source>
        <dbReference type="PROSITE" id="PS51634"/>
    </source>
</evidence>
<comment type="similarity">
    <text evidence="2">Belongs to the lin-54 family.</text>
</comment>
<evidence type="ECO:0000256" key="1">
    <source>
        <dbReference type="ARBA" id="ARBA00004123"/>
    </source>
</evidence>